<organism evidence="1">
    <name type="scientific">Macaca fascicularis</name>
    <name type="common">Crab-eating macaque</name>
    <name type="synonym">Cynomolgus monkey</name>
    <dbReference type="NCBI Taxonomy" id="9541"/>
    <lineage>
        <taxon>Eukaryota</taxon>
        <taxon>Metazoa</taxon>
        <taxon>Chordata</taxon>
        <taxon>Craniata</taxon>
        <taxon>Vertebrata</taxon>
        <taxon>Euteleostomi</taxon>
        <taxon>Mammalia</taxon>
        <taxon>Eutheria</taxon>
        <taxon>Euarchontoglires</taxon>
        <taxon>Primates</taxon>
        <taxon>Haplorrhini</taxon>
        <taxon>Catarrhini</taxon>
        <taxon>Cercopithecidae</taxon>
        <taxon>Cercopithecinae</taxon>
        <taxon>Macaca</taxon>
    </lineage>
</organism>
<proteinExistence type="evidence at transcript level"/>
<sequence length="44" mass="5100">MLSQFDEMVQAVAVYKLLVHSALLGEQYCYYFSRNSNHLTMPNS</sequence>
<dbReference type="EMBL" id="AB172285">
    <property type="protein sequence ID" value="BAE89347.1"/>
    <property type="molecule type" value="mRNA"/>
</dbReference>
<protein>
    <submittedName>
        <fullName evidence="1">Macaca fascicularis brain cDNA, clone: QflA-17506</fullName>
    </submittedName>
</protein>
<evidence type="ECO:0000313" key="1">
    <source>
        <dbReference type="EMBL" id="BAE89347.1"/>
    </source>
</evidence>
<accession>I7GBU6</accession>
<name>I7GBU6_MACFA</name>
<dbReference type="AlphaFoldDB" id="I7GBU6"/>
<reference evidence="1" key="1">
    <citation type="journal article" date="2007" name="PLoS Biol.">
        <title>Rate of evolution in brain-expressed genes in humans and other primates.</title>
        <authorList>
            <person name="Wang H.-Y."/>
            <person name="Chien H.-C."/>
            <person name="Osada N."/>
            <person name="Hashimoto K."/>
            <person name="Sugano S."/>
            <person name="Gojobori T."/>
            <person name="Chou C.-K."/>
            <person name="Tsai S.-F."/>
            <person name="Wu C.-I."/>
            <person name="Shen C.-K.J."/>
        </authorList>
    </citation>
    <scope>NUCLEOTIDE SEQUENCE</scope>
</reference>